<accession>A0A0F9IVL2</accession>
<dbReference type="EMBL" id="LAZR01012999">
    <property type="protein sequence ID" value="KKM24069.1"/>
    <property type="molecule type" value="Genomic_DNA"/>
</dbReference>
<evidence type="ECO:0000256" key="1">
    <source>
        <dbReference type="SAM" id="Phobius"/>
    </source>
</evidence>
<protein>
    <submittedName>
        <fullName evidence="2">Uncharacterized protein</fullName>
    </submittedName>
</protein>
<keyword evidence="1" id="KW-0472">Membrane</keyword>
<keyword evidence="1" id="KW-0812">Transmembrane</keyword>
<dbReference type="AlphaFoldDB" id="A0A0F9IVL2"/>
<name>A0A0F9IVL2_9ZZZZ</name>
<proteinExistence type="predicted"/>
<gene>
    <name evidence="2" type="ORF">LCGC14_1608830</name>
</gene>
<organism evidence="2">
    <name type="scientific">marine sediment metagenome</name>
    <dbReference type="NCBI Taxonomy" id="412755"/>
    <lineage>
        <taxon>unclassified sequences</taxon>
        <taxon>metagenomes</taxon>
        <taxon>ecological metagenomes</taxon>
    </lineage>
</organism>
<feature type="transmembrane region" description="Helical" evidence="1">
    <location>
        <begin position="7"/>
        <end position="26"/>
    </location>
</feature>
<feature type="transmembrane region" description="Helical" evidence="1">
    <location>
        <begin position="59"/>
        <end position="80"/>
    </location>
</feature>
<keyword evidence="1" id="KW-1133">Transmembrane helix</keyword>
<reference evidence="2" key="1">
    <citation type="journal article" date="2015" name="Nature">
        <title>Complex archaea that bridge the gap between prokaryotes and eukaryotes.</title>
        <authorList>
            <person name="Spang A."/>
            <person name="Saw J.H."/>
            <person name="Jorgensen S.L."/>
            <person name="Zaremba-Niedzwiedzka K."/>
            <person name="Martijn J."/>
            <person name="Lind A.E."/>
            <person name="van Eijk R."/>
            <person name="Schleper C."/>
            <person name="Guy L."/>
            <person name="Ettema T.J."/>
        </authorList>
    </citation>
    <scope>NUCLEOTIDE SEQUENCE</scope>
</reference>
<evidence type="ECO:0000313" key="2">
    <source>
        <dbReference type="EMBL" id="KKM24069.1"/>
    </source>
</evidence>
<sequence>MKGRGWLLILGMVVVVSAFTLGFSLGDAFGNLDECRAWTTGQAGDVSTPCPADIYSNTLVTLSVLILGAGVGALAFWALFRRG</sequence>
<comment type="caution">
    <text evidence="2">The sequence shown here is derived from an EMBL/GenBank/DDBJ whole genome shotgun (WGS) entry which is preliminary data.</text>
</comment>